<keyword evidence="1" id="KW-0472">Membrane</keyword>
<feature type="transmembrane region" description="Helical" evidence="1">
    <location>
        <begin position="39"/>
        <end position="57"/>
    </location>
</feature>
<dbReference type="HOGENOM" id="CLU_2921632_0_0_10"/>
<evidence type="ECO:0000256" key="1">
    <source>
        <dbReference type="SAM" id="Phobius"/>
    </source>
</evidence>
<gene>
    <name evidence="2" type="ORF">AW14_06670</name>
</gene>
<evidence type="ECO:0000313" key="2">
    <source>
        <dbReference type="EMBL" id="AJR04827.1"/>
    </source>
</evidence>
<dbReference type="EMBL" id="CP007202">
    <property type="protein sequence ID" value="AJR04827.1"/>
    <property type="molecule type" value="Genomic_DNA"/>
</dbReference>
<keyword evidence="3" id="KW-1185">Reference proteome</keyword>
<accession>A0A0C5WF41</accession>
<protein>
    <submittedName>
        <fullName evidence="2">Uncharacterized protein</fullName>
    </submittedName>
</protein>
<proteinExistence type="predicted"/>
<dbReference type="Proteomes" id="UP000032229">
    <property type="component" value="Chromosome"/>
</dbReference>
<dbReference type="AlphaFoldDB" id="A0A0C5WF41"/>
<keyword evidence="1" id="KW-0812">Transmembrane</keyword>
<feature type="transmembrane region" description="Helical" evidence="1">
    <location>
        <begin position="16"/>
        <end position="34"/>
    </location>
</feature>
<reference evidence="2 3" key="1">
    <citation type="submission" date="2014-02" db="EMBL/GenBank/DDBJ databases">
        <authorList>
            <person name="Young C.-C."/>
            <person name="Hameed A."/>
            <person name="Huang H.-C."/>
            <person name="Shahina M."/>
        </authorList>
    </citation>
    <scope>NUCLEOTIDE SEQUENCE [LARGE SCALE GENOMIC DNA]</scope>
    <source>
        <strain evidence="2 3">CC-SAMT-1</strain>
    </source>
</reference>
<organism evidence="2 3">
    <name type="scientific">Siansivirga zeaxanthinifaciens CC-SAMT-1</name>
    <dbReference type="NCBI Taxonomy" id="1454006"/>
    <lineage>
        <taxon>Bacteria</taxon>
        <taxon>Pseudomonadati</taxon>
        <taxon>Bacteroidota</taxon>
        <taxon>Flavobacteriia</taxon>
        <taxon>Flavobacteriales</taxon>
        <taxon>Flavobacteriaceae</taxon>
        <taxon>Siansivirga</taxon>
    </lineage>
</organism>
<evidence type="ECO:0000313" key="3">
    <source>
        <dbReference type="Proteomes" id="UP000032229"/>
    </source>
</evidence>
<dbReference type="KEGG" id="sze:AW14_06670"/>
<sequence>MTEHNEKTNKLNNTEILTNLLWTAFGIIGGISYYSKSEYLICGIMSLIGILYAYKLIKSLAEK</sequence>
<keyword evidence="1" id="KW-1133">Transmembrane helix</keyword>
<name>A0A0C5WF41_9FLAO</name>